<evidence type="ECO:0000256" key="3">
    <source>
        <dbReference type="ARBA" id="ARBA00023136"/>
    </source>
</evidence>
<dbReference type="GO" id="GO:0005886">
    <property type="term" value="C:plasma membrane"/>
    <property type="evidence" value="ECO:0007669"/>
    <property type="project" value="TreeGrafter"/>
</dbReference>
<dbReference type="Proteomes" id="UP000625568">
    <property type="component" value="Chromosome 2"/>
</dbReference>
<evidence type="ECO:0000313" key="7">
    <source>
        <dbReference type="EMBL" id="QRO79042.1"/>
    </source>
</evidence>
<dbReference type="Gene3D" id="1.20.1250.20">
    <property type="entry name" value="MFS general substrate transporter like domains"/>
    <property type="match status" value="2"/>
</dbReference>
<dbReference type="InterPro" id="IPR010645">
    <property type="entry name" value="MFS_4"/>
</dbReference>
<feature type="transmembrane region" description="Helical" evidence="5">
    <location>
        <begin position="103"/>
        <end position="124"/>
    </location>
</feature>
<name>A0A892I8G7_9BURK</name>
<evidence type="ECO:0000256" key="2">
    <source>
        <dbReference type="ARBA" id="ARBA00022989"/>
    </source>
</evidence>
<feature type="domain" description="Major facilitator superfamily (MFS) profile" evidence="6">
    <location>
        <begin position="39"/>
        <end position="425"/>
    </location>
</feature>
<dbReference type="InterPro" id="IPR036259">
    <property type="entry name" value="MFS_trans_sf"/>
</dbReference>
<accession>A0A892I8G7</accession>
<feature type="transmembrane region" description="Helical" evidence="5">
    <location>
        <begin position="397"/>
        <end position="417"/>
    </location>
</feature>
<feature type="transmembrane region" description="Helical" evidence="5">
    <location>
        <begin position="39"/>
        <end position="60"/>
    </location>
</feature>
<feature type="transmembrane region" description="Helical" evidence="5">
    <location>
        <begin position="311"/>
        <end position="329"/>
    </location>
</feature>
<feature type="transmembrane region" description="Helical" evidence="5">
    <location>
        <begin position="198"/>
        <end position="217"/>
    </location>
</feature>
<feature type="transmembrane region" description="Helical" evidence="5">
    <location>
        <begin position="72"/>
        <end position="96"/>
    </location>
</feature>
<feature type="transmembrane region" description="Helical" evidence="5">
    <location>
        <begin position="130"/>
        <end position="152"/>
    </location>
</feature>
<feature type="transmembrane region" description="Helical" evidence="5">
    <location>
        <begin position="277"/>
        <end position="299"/>
    </location>
</feature>
<reference evidence="7 8" key="1">
    <citation type="submission" date="2021-02" db="EMBL/GenBank/DDBJ databases">
        <title>FDA dAtabase for Regulatory Grade micrObial Sequences (FDA-ARGOS): Supporting development and validation of Infectious Disease Dx tests.</title>
        <authorList>
            <person name="Minogue T."/>
            <person name="Wolcott M."/>
            <person name="Wasieloski L."/>
            <person name="Aguilar W."/>
            <person name="Moore D."/>
            <person name="Jaissle J."/>
            <person name="Tallon L."/>
            <person name="Sadzewicz L."/>
            <person name="Zhao X."/>
            <person name="Boylan J."/>
            <person name="Ott S."/>
            <person name="Bowen H."/>
            <person name="Vavikolanu K."/>
            <person name="Mehta A."/>
            <person name="Aluvathingal J."/>
            <person name="Nadendla S."/>
            <person name="Yan Y."/>
            <person name="Sichtig H."/>
        </authorList>
    </citation>
    <scope>NUCLEOTIDE SEQUENCE [LARGE SCALE GENOMIC DNA]</scope>
    <source>
        <strain evidence="7 8">FDAARGOS_1272</strain>
    </source>
</reference>
<feature type="region of interest" description="Disordered" evidence="4">
    <location>
        <begin position="1"/>
        <end position="26"/>
    </location>
</feature>
<feature type="transmembrane region" description="Helical" evidence="5">
    <location>
        <begin position="335"/>
        <end position="357"/>
    </location>
</feature>
<dbReference type="EMBL" id="CP069483">
    <property type="protein sequence ID" value="QRO79042.1"/>
    <property type="molecule type" value="Genomic_DNA"/>
</dbReference>
<dbReference type="RefSeq" id="WP_006766866.1">
    <property type="nucleotide sequence ID" value="NZ_CABVPR010000085.1"/>
</dbReference>
<feature type="transmembrane region" description="Helical" evidence="5">
    <location>
        <begin position="246"/>
        <end position="271"/>
    </location>
</feature>
<dbReference type="InterPro" id="IPR020846">
    <property type="entry name" value="MFS_dom"/>
</dbReference>
<proteinExistence type="predicted"/>
<sequence>MCAAPPPERAGRPRPRAGVTDSNGNTNADPARIAAWRTAIGLSFGSAIALGLARFSYALLLPPMKADLGWTFAQAGALNTANAAGYLIGALAFPLLSRRWRTGALLAAGCALTAVLMAACGLTSGMDALLVQRLATGIGSALIFISGGVLAARLASASPRDAGLLLGLYYGGTGWGIVAASLLVPATLARTVHGWQPAWFALALACALFSAVAVAAARRIERAHTAQAAARDDAAAPASAASPARFAFALAGYGLFGVGYIGYMTFIVALLRGAGMSGTVVAAFYLVLGVATVVSARLWSTLLDRMRGGRALAVLNALLGVATLMPAVFVHPAAAFASGVLFGATFLSAVASTTAFVRHNLPPDGWAKGISAFTTIFAFGQIAGPVAIGWVSDSAGLARGLVYSALTLFAGAALAAAQRALRAPA</sequence>
<dbReference type="PANTHER" id="PTHR23537:SF1">
    <property type="entry name" value="SUGAR TRANSPORTER"/>
    <property type="match status" value="1"/>
</dbReference>
<dbReference type="SUPFAM" id="SSF103473">
    <property type="entry name" value="MFS general substrate transporter"/>
    <property type="match status" value="1"/>
</dbReference>
<keyword evidence="3 5" id="KW-0472">Membrane</keyword>
<feature type="transmembrane region" description="Helical" evidence="5">
    <location>
        <begin position="369"/>
        <end position="391"/>
    </location>
</feature>
<evidence type="ECO:0000256" key="1">
    <source>
        <dbReference type="ARBA" id="ARBA00022692"/>
    </source>
</evidence>
<keyword evidence="1 5" id="KW-0812">Transmembrane</keyword>
<dbReference type="Pfam" id="PF06779">
    <property type="entry name" value="MFS_4"/>
    <property type="match status" value="1"/>
</dbReference>
<dbReference type="AlphaFoldDB" id="A0A892I8G7"/>
<dbReference type="PROSITE" id="PS50850">
    <property type="entry name" value="MFS"/>
    <property type="match status" value="1"/>
</dbReference>
<evidence type="ECO:0000259" key="6">
    <source>
        <dbReference type="PROSITE" id="PS50850"/>
    </source>
</evidence>
<evidence type="ECO:0000256" key="5">
    <source>
        <dbReference type="SAM" id="Phobius"/>
    </source>
</evidence>
<organism evidence="7 8">
    <name type="scientific">Burkholderia dolosa</name>
    <dbReference type="NCBI Taxonomy" id="152500"/>
    <lineage>
        <taxon>Bacteria</taxon>
        <taxon>Pseudomonadati</taxon>
        <taxon>Pseudomonadota</taxon>
        <taxon>Betaproteobacteria</taxon>
        <taxon>Burkholderiales</taxon>
        <taxon>Burkholderiaceae</taxon>
        <taxon>Burkholderia</taxon>
        <taxon>Burkholderia cepacia complex</taxon>
    </lineage>
</organism>
<evidence type="ECO:0000256" key="4">
    <source>
        <dbReference type="SAM" id="MobiDB-lite"/>
    </source>
</evidence>
<protein>
    <submittedName>
        <fullName evidence="7">YbfB/YjiJ family MFS transporter</fullName>
    </submittedName>
</protein>
<keyword evidence="2 5" id="KW-1133">Transmembrane helix</keyword>
<keyword evidence="8" id="KW-1185">Reference proteome</keyword>
<feature type="transmembrane region" description="Helical" evidence="5">
    <location>
        <begin position="164"/>
        <end position="186"/>
    </location>
</feature>
<dbReference type="GO" id="GO:0022857">
    <property type="term" value="F:transmembrane transporter activity"/>
    <property type="evidence" value="ECO:0007669"/>
    <property type="project" value="InterPro"/>
</dbReference>
<dbReference type="GeneID" id="93128872"/>
<gene>
    <name evidence="7" type="ORF">I6K02_20945</name>
</gene>
<dbReference type="PANTHER" id="PTHR23537">
    <property type="match status" value="1"/>
</dbReference>
<evidence type="ECO:0000313" key="8">
    <source>
        <dbReference type="Proteomes" id="UP000625568"/>
    </source>
</evidence>